<dbReference type="EMBL" id="VSRR010126707">
    <property type="protein sequence ID" value="MPD01337.1"/>
    <property type="molecule type" value="Genomic_DNA"/>
</dbReference>
<feature type="compositionally biased region" description="Basic and acidic residues" evidence="1">
    <location>
        <begin position="58"/>
        <end position="75"/>
    </location>
</feature>
<name>A0A5B7K471_PORTR</name>
<accession>A0A5B7K471</accession>
<dbReference type="AlphaFoldDB" id="A0A5B7K471"/>
<protein>
    <submittedName>
        <fullName evidence="2">Uncharacterized protein</fullName>
    </submittedName>
</protein>
<comment type="caution">
    <text evidence="2">The sequence shown here is derived from an EMBL/GenBank/DDBJ whole genome shotgun (WGS) entry which is preliminary data.</text>
</comment>
<feature type="region of interest" description="Disordered" evidence="1">
    <location>
        <begin position="1"/>
        <end position="29"/>
    </location>
</feature>
<keyword evidence="3" id="KW-1185">Reference proteome</keyword>
<reference evidence="2 3" key="1">
    <citation type="submission" date="2019-05" db="EMBL/GenBank/DDBJ databases">
        <title>Another draft genome of Portunus trituberculatus and its Hox gene families provides insights of decapod evolution.</title>
        <authorList>
            <person name="Jeong J.-H."/>
            <person name="Song I."/>
            <person name="Kim S."/>
            <person name="Choi T."/>
            <person name="Kim D."/>
            <person name="Ryu S."/>
            <person name="Kim W."/>
        </authorList>
    </citation>
    <scope>NUCLEOTIDE SEQUENCE [LARGE SCALE GENOMIC DNA]</scope>
    <source>
        <tissue evidence="2">Muscle</tissue>
    </source>
</reference>
<evidence type="ECO:0000313" key="2">
    <source>
        <dbReference type="EMBL" id="MPD01337.1"/>
    </source>
</evidence>
<proteinExistence type="predicted"/>
<dbReference type="Proteomes" id="UP000324222">
    <property type="component" value="Unassembled WGS sequence"/>
</dbReference>
<organism evidence="2 3">
    <name type="scientific">Portunus trituberculatus</name>
    <name type="common">Swimming crab</name>
    <name type="synonym">Neptunus trituberculatus</name>
    <dbReference type="NCBI Taxonomy" id="210409"/>
    <lineage>
        <taxon>Eukaryota</taxon>
        <taxon>Metazoa</taxon>
        <taxon>Ecdysozoa</taxon>
        <taxon>Arthropoda</taxon>
        <taxon>Crustacea</taxon>
        <taxon>Multicrustacea</taxon>
        <taxon>Malacostraca</taxon>
        <taxon>Eumalacostraca</taxon>
        <taxon>Eucarida</taxon>
        <taxon>Decapoda</taxon>
        <taxon>Pleocyemata</taxon>
        <taxon>Brachyura</taxon>
        <taxon>Eubrachyura</taxon>
        <taxon>Portunoidea</taxon>
        <taxon>Portunidae</taxon>
        <taxon>Portuninae</taxon>
        <taxon>Portunus</taxon>
    </lineage>
</organism>
<evidence type="ECO:0000256" key="1">
    <source>
        <dbReference type="SAM" id="MobiDB-lite"/>
    </source>
</evidence>
<feature type="region of interest" description="Disordered" evidence="1">
    <location>
        <begin position="56"/>
        <end position="75"/>
    </location>
</feature>
<evidence type="ECO:0000313" key="3">
    <source>
        <dbReference type="Proteomes" id="UP000324222"/>
    </source>
</evidence>
<feature type="compositionally biased region" description="Low complexity" evidence="1">
    <location>
        <begin position="1"/>
        <end position="11"/>
    </location>
</feature>
<sequence>MRSAPPALSSPAPFPPSSAPAKTRTLTKGTISSASAKTLSSILVNLAKRLGTCGGWRGNEERQLTRDERDGPLFV</sequence>
<gene>
    <name evidence="2" type="ORF">E2C01_096858</name>
</gene>